<name>A0ABN1JMC6_9FLAO</name>
<keyword evidence="2" id="KW-1185">Reference proteome</keyword>
<dbReference type="Proteomes" id="UP001500736">
    <property type="component" value="Unassembled WGS sequence"/>
</dbReference>
<proteinExistence type="predicted"/>
<evidence type="ECO:0000313" key="2">
    <source>
        <dbReference type="Proteomes" id="UP001500736"/>
    </source>
</evidence>
<dbReference type="EMBL" id="BAAAGF010000002">
    <property type="protein sequence ID" value="GAA0742797.1"/>
    <property type="molecule type" value="Genomic_DNA"/>
</dbReference>
<reference evidence="1 2" key="1">
    <citation type="journal article" date="2019" name="Int. J. Syst. Evol. Microbiol.">
        <title>The Global Catalogue of Microorganisms (GCM) 10K type strain sequencing project: providing services to taxonomists for standard genome sequencing and annotation.</title>
        <authorList>
            <consortium name="The Broad Institute Genomics Platform"/>
            <consortium name="The Broad Institute Genome Sequencing Center for Infectious Disease"/>
            <person name="Wu L."/>
            <person name="Ma J."/>
        </authorList>
    </citation>
    <scope>NUCLEOTIDE SEQUENCE [LARGE SCALE GENOMIC DNA]</scope>
    <source>
        <strain evidence="1 2">JCM 15976</strain>
    </source>
</reference>
<dbReference type="RefSeq" id="WP_343797151.1">
    <property type="nucleotide sequence ID" value="NZ_BAAAGF010000002.1"/>
</dbReference>
<organism evidence="1 2">
    <name type="scientific">Gaetbulibacter jejuensis</name>
    <dbReference type="NCBI Taxonomy" id="584607"/>
    <lineage>
        <taxon>Bacteria</taxon>
        <taxon>Pseudomonadati</taxon>
        <taxon>Bacteroidota</taxon>
        <taxon>Flavobacteriia</taxon>
        <taxon>Flavobacteriales</taxon>
        <taxon>Flavobacteriaceae</taxon>
        <taxon>Gaetbulibacter</taxon>
    </lineage>
</organism>
<gene>
    <name evidence="1" type="ORF">GCM10009431_15230</name>
</gene>
<accession>A0ABN1JMC6</accession>
<evidence type="ECO:0000313" key="1">
    <source>
        <dbReference type="EMBL" id="GAA0742797.1"/>
    </source>
</evidence>
<comment type="caution">
    <text evidence="1">The sequence shown here is derived from an EMBL/GenBank/DDBJ whole genome shotgun (WGS) entry which is preliminary data.</text>
</comment>
<protein>
    <submittedName>
        <fullName evidence="1">Uncharacterized protein</fullName>
    </submittedName>
</protein>
<sequence length="218" mass="25704">MKKIYEIQLSGIKIGTTAFEFADTPMGVVYGKINFENVDSPYNLFKNHCQQHKVTINQDDKEYKFIDTQVIPKLKVYLENRTELVGWGGAISGMEKGNDFEIQFGGINSKIMKTEFAQHYYDYYGNESDLIKIQVDEQFKKICESILARNLNINQWAEIESSDEFQTERYHGGFDTTEMEFCFSYYIEKQEYWFQLNLNDIERIINAKVEFLYPRKAE</sequence>